<proteinExistence type="predicted"/>
<comment type="caution">
    <text evidence="2">The sequence shown here is derived from an EMBL/GenBank/DDBJ whole genome shotgun (WGS) entry which is preliminary data.</text>
</comment>
<dbReference type="EMBL" id="CAUOFW020005469">
    <property type="protein sequence ID" value="CAK9170278.1"/>
    <property type="molecule type" value="Genomic_DNA"/>
</dbReference>
<accession>A0ABC8TS53</accession>
<feature type="compositionally biased region" description="Basic and acidic residues" evidence="1">
    <location>
        <begin position="43"/>
        <end position="57"/>
    </location>
</feature>
<name>A0ABC8TS53_9AQUA</name>
<dbReference type="Proteomes" id="UP001642360">
    <property type="component" value="Unassembled WGS sequence"/>
</dbReference>
<feature type="region of interest" description="Disordered" evidence="1">
    <location>
        <begin position="43"/>
        <end position="78"/>
    </location>
</feature>
<dbReference type="AlphaFoldDB" id="A0ABC8TS53"/>
<organism evidence="2 3">
    <name type="scientific">Ilex paraguariensis</name>
    <name type="common">yerba mate</name>
    <dbReference type="NCBI Taxonomy" id="185542"/>
    <lineage>
        <taxon>Eukaryota</taxon>
        <taxon>Viridiplantae</taxon>
        <taxon>Streptophyta</taxon>
        <taxon>Embryophyta</taxon>
        <taxon>Tracheophyta</taxon>
        <taxon>Spermatophyta</taxon>
        <taxon>Magnoliopsida</taxon>
        <taxon>eudicotyledons</taxon>
        <taxon>Gunneridae</taxon>
        <taxon>Pentapetalae</taxon>
        <taxon>asterids</taxon>
        <taxon>campanulids</taxon>
        <taxon>Aquifoliales</taxon>
        <taxon>Aquifoliaceae</taxon>
        <taxon>Ilex</taxon>
    </lineage>
</organism>
<reference evidence="2 3" key="1">
    <citation type="submission" date="2024-02" db="EMBL/GenBank/DDBJ databases">
        <authorList>
            <person name="Vignale AGUSTIN F."/>
            <person name="Sosa J E."/>
            <person name="Modenutti C."/>
        </authorList>
    </citation>
    <scope>NUCLEOTIDE SEQUENCE [LARGE SCALE GENOMIC DNA]</scope>
</reference>
<keyword evidence="3" id="KW-1185">Reference proteome</keyword>
<sequence length="107" mass="12158">MTSLEATTGTLIGRIKRLDVSTGDLAIAVNVLTERIGAVRVDMHQDDNRSTGGDHRLRINHQAHGQERKRNDFDDDKEEFGAYEEPDHQAMMCGSQFWARYDLRGQN</sequence>
<evidence type="ECO:0000313" key="3">
    <source>
        <dbReference type="Proteomes" id="UP001642360"/>
    </source>
</evidence>
<protein>
    <submittedName>
        <fullName evidence="2">Uncharacterized protein</fullName>
    </submittedName>
</protein>
<gene>
    <name evidence="2" type="ORF">ILEXP_LOCUS39766</name>
</gene>
<evidence type="ECO:0000313" key="2">
    <source>
        <dbReference type="EMBL" id="CAK9170278.1"/>
    </source>
</evidence>
<evidence type="ECO:0000256" key="1">
    <source>
        <dbReference type="SAM" id="MobiDB-lite"/>
    </source>
</evidence>